<evidence type="ECO:0000256" key="2">
    <source>
        <dbReference type="ARBA" id="ARBA00009743"/>
    </source>
</evidence>
<gene>
    <name evidence="10" type="ORF">Clacol_009608</name>
</gene>
<dbReference type="SUPFAM" id="SSF51445">
    <property type="entry name" value="(Trans)glycosidases"/>
    <property type="match status" value="1"/>
</dbReference>
<comment type="similarity">
    <text evidence="2 7">Belongs to the glycosyl hydrolase 27 family.</text>
</comment>
<comment type="catalytic activity">
    <reaction evidence="1 7">
        <text>Hydrolysis of terminal, non-reducing alpha-D-galactose residues in alpha-D-galactosides, including galactose oligosaccharides, galactomannans and galactolipids.</text>
        <dbReference type="EC" id="3.2.1.22"/>
    </reaction>
</comment>
<proteinExistence type="inferred from homology"/>
<evidence type="ECO:0000313" key="11">
    <source>
        <dbReference type="Proteomes" id="UP001050691"/>
    </source>
</evidence>
<dbReference type="InterPro" id="IPR013780">
    <property type="entry name" value="Glyco_hydro_b"/>
</dbReference>
<sequence length="439" mass="48872">MFRITFSLLTLITFTVNALNNGVGKTPVMGYNGIVIYFPCSRADKILLQAWNVFQCNINENLLLEQAKLLKSLGLFDVGYKQFNLDDCWAQKNRTAEGLVMPDSEKFPSGFNSFTDQLHQLGFKAGIYSDSGWFTCAGYPGSFEHEESDVEQFTGWGFDFLKYDNCYIPFDDIIREGIVGKYQRMADAIAEVAKKKGGSPMLFSLCEWGWLLNAWCLEANWNSLASIIDTQSFIASATDFYGHNDMDMLQLGNGGLTFEESNLRVDHTIRSHFTAWALSKSPLLIGTNLSAVTPDIVSILKNEEIIAINQDPEFGTSVTPFRWGIYPDWVSNPSSPAQYWSGQSQNGTVFMILNTQNEPAEMFFSLTESPWIRAGRQYAVRDLWAHTNNGTAIRNMTFTLPPHGVAALVLTDAGDEPAGISPPCAVLDNCSAENGTQFN</sequence>
<dbReference type="InterPro" id="IPR041233">
    <property type="entry name" value="Melibiase_C"/>
</dbReference>
<evidence type="ECO:0000313" key="10">
    <source>
        <dbReference type="EMBL" id="GJJ15332.1"/>
    </source>
</evidence>
<dbReference type="EC" id="3.2.1.22" evidence="3 7"/>
<dbReference type="Gene3D" id="2.60.40.1180">
    <property type="entry name" value="Golgi alpha-mannosidase II"/>
    <property type="match status" value="1"/>
</dbReference>
<evidence type="ECO:0000256" key="4">
    <source>
        <dbReference type="ARBA" id="ARBA00022729"/>
    </source>
</evidence>
<dbReference type="Pfam" id="PF17801">
    <property type="entry name" value="Melibiase_C"/>
    <property type="match status" value="1"/>
</dbReference>
<evidence type="ECO:0000256" key="1">
    <source>
        <dbReference type="ARBA" id="ARBA00001255"/>
    </source>
</evidence>
<feature type="signal peptide" evidence="8">
    <location>
        <begin position="1"/>
        <end position="18"/>
    </location>
</feature>
<evidence type="ECO:0000256" key="8">
    <source>
        <dbReference type="SAM" id="SignalP"/>
    </source>
</evidence>
<keyword evidence="7" id="KW-1015">Disulfide bond</keyword>
<dbReference type="Pfam" id="PF16499">
    <property type="entry name" value="Melibiase_2"/>
    <property type="match status" value="2"/>
</dbReference>
<keyword evidence="5 7" id="KW-0378">Hydrolase</keyword>
<reference evidence="10" key="1">
    <citation type="submission" date="2021-10" db="EMBL/GenBank/DDBJ databases">
        <title>De novo Genome Assembly of Clathrus columnatus (Basidiomycota, Fungi) Using Illumina and Nanopore Sequence Data.</title>
        <authorList>
            <person name="Ogiso-Tanaka E."/>
            <person name="Itagaki H."/>
            <person name="Hosoya T."/>
            <person name="Hosaka K."/>
        </authorList>
    </citation>
    <scope>NUCLEOTIDE SEQUENCE</scope>
    <source>
        <strain evidence="10">MO-923</strain>
    </source>
</reference>
<keyword evidence="6 7" id="KW-0326">Glycosidase</keyword>
<dbReference type="CDD" id="cd14792">
    <property type="entry name" value="GH27"/>
    <property type="match status" value="1"/>
</dbReference>
<keyword evidence="11" id="KW-1185">Reference proteome</keyword>
<evidence type="ECO:0000259" key="9">
    <source>
        <dbReference type="Pfam" id="PF17801"/>
    </source>
</evidence>
<dbReference type="InterPro" id="IPR013785">
    <property type="entry name" value="Aldolase_TIM"/>
</dbReference>
<evidence type="ECO:0000256" key="5">
    <source>
        <dbReference type="ARBA" id="ARBA00022801"/>
    </source>
</evidence>
<accession>A0AAV5AKY8</accession>
<evidence type="ECO:0000256" key="3">
    <source>
        <dbReference type="ARBA" id="ARBA00012755"/>
    </source>
</evidence>
<protein>
    <recommendedName>
        <fullName evidence="3 7">Alpha-galactosidase</fullName>
        <ecNumber evidence="3 7">3.2.1.22</ecNumber>
    </recommendedName>
    <alternativeName>
        <fullName evidence="7">Melibiase</fullName>
    </alternativeName>
</protein>
<evidence type="ECO:0000256" key="7">
    <source>
        <dbReference type="RuleBase" id="RU361168"/>
    </source>
</evidence>
<organism evidence="10 11">
    <name type="scientific">Clathrus columnatus</name>
    <dbReference type="NCBI Taxonomy" id="1419009"/>
    <lineage>
        <taxon>Eukaryota</taxon>
        <taxon>Fungi</taxon>
        <taxon>Dikarya</taxon>
        <taxon>Basidiomycota</taxon>
        <taxon>Agaricomycotina</taxon>
        <taxon>Agaricomycetes</taxon>
        <taxon>Phallomycetidae</taxon>
        <taxon>Phallales</taxon>
        <taxon>Clathraceae</taxon>
        <taxon>Clathrus</taxon>
    </lineage>
</organism>
<dbReference type="SUPFAM" id="SSF51011">
    <property type="entry name" value="Glycosyl hydrolase domain"/>
    <property type="match status" value="1"/>
</dbReference>
<dbReference type="PANTHER" id="PTHR11452:SF61">
    <property type="entry name" value="ALPHA-GALACTOSIDASE B-RELATED"/>
    <property type="match status" value="1"/>
</dbReference>
<comment type="caution">
    <text evidence="10">The sequence shown here is derived from an EMBL/GenBank/DDBJ whole genome shotgun (WGS) entry which is preliminary data.</text>
</comment>
<dbReference type="GO" id="GO:0004557">
    <property type="term" value="F:alpha-galactosidase activity"/>
    <property type="evidence" value="ECO:0007669"/>
    <property type="project" value="UniProtKB-EC"/>
</dbReference>
<name>A0AAV5AKY8_9AGAM</name>
<dbReference type="Gene3D" id="3.20.20.70">
    <property type="entry name" value="Aldolase class I"/>
    <property type="match status" value="1"/>
</dbReference>
<keyword evidence="4 8" id="KW-0732">Signal</keyword>
<dbReference type="PRINTS" id="PR00740">
    <property type="entry name" value="GLHYDRLASE27"/>
</dbReference>
<feature type="chain" id="PRO_5043708347" description="Alpha-galactosidase" evidence="8">
    <location>
        <begin position="19"/>
        <end position="439"/>
    </location>
</feature>
<dbReference type="Proteomes" id="UP001050691">
    <property type="component" value="Unassembled WGS sequence"/>
</dbReference>
<evidence type="ECO:0000256" key="6">
    <source>
        <dbReference type="ARBA" id="ARBA00023295"/>
    </source>
</evidence>
<dbReference type="AlphaFoldDB" id="A0AAV5AKY8"/>
<dbReference type="EMBL" id="BPWL01000011">
    <property type="protein sequence ID" value="GJJ15332.1"/>
    <property type="molecule type" value="Genomic_DNA"/>
</dbReference>
<dbReference type="InterPro" id="IPR002241">
    <property type="entry name" value="Glyco_hydro_27"/>
</dbReference>
<dbReference type="InterPro" id="IPR017853">
    <property type="entry name" value="GH"/>
</dbReference>
<dbReference type="GO" id="GO:0005975">
    <property type="term" value="P:carbohydrate metabolic process"/>
    <property type="evidence" value="ECO:0007669"/>
    <property type="project" value="InterPro"/>
</dbReference>
<dbReference type="PANTHER" id="PTHR11452">
    <property type="entry name" value="ALPHA-GALACTOSIDASE/ALPHA-N-ACETYLGALACTOSAMINIDASE"/>
    <property type="match status" value="1"/>
</dbReference>
<feature type="domain" description="Alpha galactosidase C-terminal" evidence="9">
    <location>
        <begin position="336"/>
        <end position="410"/>
    </location>
</feature>